<evidence type="ECO:0000256" key="4">
    <source>
        <dbReference type="ARBA" id="ARBA00022532"/>
    </source>
</evidence>
<dbReference type="SUPFAM" id="SSF53659">
    <property type="entry name" value="Isocitrate/Isopropylmalate dehydrogenase-like"/>
    <property type="match status" value="1"/>
</dbReference>
<dbReference type="InterPro" id="IPR004790">
    <property type="entry name" value="Isocitrate_DH_NADP"/>
</dbReference>
<dbReference type="PANTHER" id="PTHR11822">
    <property type="entry name" value="NADP-SPECIFIC ISOCITRATE DEHYDROGENASE"/>
    <property type="match status" value="1"/>
</dbReference>
<dbReference type="Gene3D" id="3.40.718.10">
    <property type="entry name" value="Isopropylmalate Dehydrogenase"/>
    <property type="match status" value="1"/>
</dbReference>
<gene>
    <name evidence="10" type="ORF">C1H46_029237</name>
</gene>
<evidence type="ECO:0000256" key="8">
    <source>
        <dbReference type="ARBA" id="ARBA00023211"/>
    </source>
</evidence>
<dbReference type="Proteomes" id="UP000315295">
    <property type="component" value="Unassembled WGS sequence"/>
</dbReference>
<evidence type="ECO:0000256" key="2">
    <source>
        <dbReference type="ARBA" id="ARBA00001946"/>
    </source>
</evidence>
<evidence type="ECO:0000256" key="1">
    <source>
        <dbReference type="ARBA" id="ARBA00001936"/>
    </source>
</evidence>
<keyword evidence="11" id="KW-1185">Reference proteome</keyword>
<dbReference type="GO" id="GO:0006739">
    <property type="term" value="P:NADP+ metabolic process"/>
    <property type="evidence" value="ECO:0007669"/>
    <property type="project" value="TreeGrafter"/>
</dbReference>
<dbReference type="GO" id="GO:0006102">
    <property type="term" value="P:isocitrate metabolic process"/>
    <property type="evidence" value="ECO:0007669"/>
    <property type="project" value="InterPro"/>
</dbReference>
<dbReference type="Pfam" id="PF00180">
    <property type="entry name" value="Iso_dh"/>
    <property type="match status" value="1"/>
</dbReference>
<dbReference type="AlphaFoldDB" id="A0A540LFV3"/>
<dbReference type="EMBL" id="VIEB01000608">
    <property type="protein sequence ID" value="TQD85219.1"/>
    <property type="molecule type" value="Genomic_DNA"/>
</dbReference>
<dbReference type="GO" id="GO:0006099">
    <property type="term" value="P:tricarboxylic acid cycle"/>
    <property type="evidence" value="ECO:0007669"/>
    <property type="project" value="UniProtKB-KW"/>
</dbReference>
<evidence type="ECO:0000313" key="10">
    <source>
        <dbReference type="EMBL" id="TQD85219.1"/>
    </source>
</evidence>
<keyword evidence="6" id="KW-0460">Magnesium</keyword>
<organism evidence="10 11">
    <name type="scientific">Malus baccata</name>
    <name type="common">Siberian crab apple</name>
    <name type="synonym">Pyrus baccata</name>
    <dbReference type="NCBI Taxonomy" id="106549"/>
    <lineage>
        <taxon>Eukaryota</taxon>
        <taxon>Viridiplantae</taxon>
        <taxon>Streptophyta</taxon>
        <taxon>Embryophyta</taxon>
        <taxon>Tracheophyta</taxon>
        <taxon>Spermatophyta</taxon>
        <taxon>Magnoliopsida</taxon>
        <taxon>eudicotyledons</taxon>
        <taxon>Gunneridae</taxon>
        <taxon>Pentapetalae</taxon>
        <taxon>rosids</taxon>
        <taxon>fabids</taxon>
        <taxon>Rosales</taxon>
        <taxon>Rosaceae</taxon>
        <taxon>Amygdaloideae</taxon>
        <taxon>Maleae</taxon>
        <taxon>Malus</taxon>
    </lineage>
</organism>
<protein>
    <recommendedName>
        <fullName evidence="9">Isopropylmalate dehydrogenase-like domain-containing protein</fullName>
    </recommendedName>
</protein>
<keyword evidence="5" id="KW-0479">Metal-binding</keyword>
<dbReference type="STRING" id="106549.A0A540LFV3"/>
<dbReference type="GO" id="GO:0005739">
    <property type="term" value="C:mitochondrion"/>
    <property type="evidence" value="ECO:0007669"/>
    <property type="project" value="TreeGrafter"/>
</dbReference>
<feature type="domain" description="Isopropylmalate dehydrogenase-like" evidence="9">
    <location>
        <begin position="451"/>
        <end position="546"/>
    </location>
</feature>
<comment type="similarity">
    <text evidence="3">Belongs to the isocitrate and isopropylmalate dehydrogenases family.</text>
</comment>
<evidence type="ECO:0000256" key="5">
    <source>
        <dbReference type="ARBA" id="ARBA00022723"/>
    </source>
</evidence>
<comment type="caution">
    <text evidence="10">The sequence shown here is derived from an EMBL/GenBank/DDBJ whole genome shotgun (WGS) entry which is preliminary data.</text>
</comment>
<comment type="cofactor">
    <cofactor evidence="2">
        <name>Mg(2+)</name>
        <dbReference type="ChEBI" id="CHEBI:18420"/>
    </cofactor>
</comment>
<keyword evidence="8" id="KW-0464">Manganese</keyword>
<evidence type="ECO:0000256" key="6">
    <source>
        <dbReference type="ARBA" id="ARBA00022842"/>
    </source>
</evidence>
<proteinExistence type="inferred from homology"/>
<sequence>MESRVSNLEAKFDEFKKSHDLILLQLQSLMAKCHDSISNSRQPFIKMASHISVVKSDEIVLKLQSFHNEKIQAREKVDEFLSQYRPKYKPKSPPCLRPTLKKFKKVRDYAKYHADGSAIFHSSSKFQESFGFFQSELARKNEKVFDLLDKQVNDFVKSPPFPYFACKKDTARDLVSGFPISDLLEKKDELPSSLSVLELVASKLLGKIGDDSLLCDQTFDVASLKLGFHEFTRHKGGTNIQRLFHSKSATVLESDGKNGKSQVFILEIHVSNVEFKKAKLPGSRALYLFDKMSNSGYILDNKLGYHMSIRDKGGTNFLSSFESIDLLASCKVLGFCVDINRSMGYYCKGIRDKGGTINQRLFTSKSKNQDCVMGSDCSKVIKCEVSFDYSMIIDGEYASNLRLHHLEARMDKNRKHERKFTLSGFGNGCCVVLNRDYCKGIQDKGGGSKFRYNVAIKCATITPDETRVKEFNLKQMWRSPNGTIRNNLNGTVFGEPFICRNVILLVPDWTMPTCIGRHVFGDQYRATDAIIEGPGKLKLVFEASCYRIREEKVPIC</sequence>
<evidence type="ECO:0000259" key="9">
    <source>
        <dbReference type="Pfam" id="PF00180"/>
    </source>
</evidence>
<comment type="cofactor">
    <cofactor evidence="1">
        <name>Mn(2+)</name>
        <dbReference type="ChEBI" id="CHEBI:29035"/>
    </cofactor>
</comment>
<dbReference type="PANTHER" id="PTHR11822:SF21">
    <property type="entry name" value="ISOCITRATE DEHYDROGENASE [NADP], MITOCHONDRIAL"/>
    <property type="match status" value="1"/>
</dbReference>
<dbReference type="GO" id="GO:0046872">
    <property type="term" value="F:metal ion binding"/>
    <property type="evidence" value="ECO:0007669"/>
    <property type="project" value="UniProtKB-KW"/>
</dbReference>
<name>A0A540LFV3_MALBA</name>
<evidence type="ECO:0000256" key="7">
    <source>
        <dbReference type="ARBA" id="ARBA00023002"/>
    </source>
</evidence>
<reference evidence="10 11" key="1">
    <citation type="journal article" date="2019" name="G3 (Bethesda)">
        <title>Sequencing of a Wild Apple (Malus baccata) Genome Unravels the Differences Between Cultivated and Wild Apple Species Regarding Disease Resistance and Cold Tolerance.</title>
        <authorList>
            <person name="Chen X."/>
        </authorList>
    </citation>
    <scope>NUCLEOTIDE SEQUENCE [LARGE SCALE GENOMIC DNA]</scope>
    <source>
        <strain evidence="11">cv. Shandingzi</strain>
        <tissue evidence="10">Leaves</tissue>
    </source>
</reference>
<dbReference type="GO" id="GO:0004450">
    <property type="term" value="F:isocitrate dehydrogenase (NADP+) activity"/>
    <property type="evidence" value="ECO:0007669"/>
    <property type="project" value="InterPro"/>
</dbReference>
<evidence type="ECO:0000256" key="3">
    <source>
        <dbReference type="ARBA" id="ARBA00007769"/>
    </source>
</evidence>
<accession>A0A540LFV3</accession>
<keyword evidence="4" id="KW-0816">Tricarboxylic acid cycle</keyword>
<dbReference type="InterPro" id="IPR024084">
    <property type="entry name" value="IsoPropMal-DH-like_dom"/>
</dbReference>
<evidence type="ECO:0000313" key="11">
    <source>
        <dbReference type="Proteomes" id="UP000315295"/>
    </source>
</evidence>
<keyword evidence="7" id="KW-0560">Oxidoreductase</keyword>